<evidence type="ECO:0000256" key="3">
    <source>
        <dbReference type="SAM" id="MobiDB-lite"/>
    </source>
</evidence>
<dbReference type="Proteomes" id="UP000789572">
    <property type="component" value="Unassembled WGS sequence"/>
</dbReference>
<protein>
    <submittedName>
        <fullName evidence="4">3315_t:CDS:1</fullName>
    </submittedName>
</protein>
<gene>
    <name evidence="4" type="ORF">POCULU_LOCUS1796</name>
</gene>
<dbReference type="Gene3D" id="1.20.1160.11">
    <property type="entry name" value="Paired amphipathic helix"/>
    <property type="match status" value="1"/>
</dbReference>
<feature type="region of interest" description="Disordered" evidence="3">
    <location>
        <begin position="1"/>
        <end position="62"/>
    </location>
</feature>
<comment type="caution">
    <text evidence="4">The sequence shown here is derived from an EMBL/GenBank/DDBJ whole genome shotgun (WGS) entry which is preliminary data.</text>
</comment>
<dbReference type="OrthoDB" id="5279943at2759"/>
<evidence type="ECO:0000256" key="2">
    <source>
        <dbReference type="ARBA" id="ARBA00023242"/>
    </source>
</evidence>
<name>A0A9N8ZD96_9GLOM</name>
<organism evidence="4 5">
    <name type="scientific">Paraglomus occultum</name>
    <dbReference type="NCBI Taxonomy" id="144539"/>
    <lineage>
        <taxon>Eukaryota</taxon>
        <taxon>Fungi</taxon>
        <taxon>Fungi incertae sedis</taxon>
        <taxon>Mucoromycota</taxon>
        <taxon>Glomeromycotina</taxon>
        <taxon>Glomeromycetes</taxon>
        <taxon>Paraglomerales</taxon>
        <taxon>Paraglomeraceae</taxon>
        <taxon>Paraglomus</taxon>
    </lineage>
</organism>
<proteinExistence type="predicted"/>
<dbReference type="GO" id="GO:0005634">
    <property type="term" value="C:nucleus"/>
    <property type="evidence" value="ECO:0007669"/>
    <property type="project" value="UniProtKB-SubCell"/>
</dbReference>
<sequence length="336" mass="39034">MSKFMTTCPIPFNTTQKSGIPPLSPSSEDALTRRSQAVKNKKKNGNVKNFMAVPPTPPDEPITVQSQKRTVTFQLPPEVLSTPGNYDTPEELYLPLSPSSPPELECIELSKDILVPLMERDKDMRELVTKNKAFFDTIKSCFGSEGKWQAFNKVLNTPRAEMCDNSWMNSITEYLRHNPALLQKFKYIVGYFENGYNDDDSNVETEYSLSWSQNEYIDITPIRDYAEKLHRFEDSYPQFFVKARECLSQEKRSVLKRKEEFNIEYDLFGEFKEILFADRSVLDDDDWEMLVYDCLDNWPDLATELEHIIAYEAQDSDVEDDNTESSDDDEEYFYTS</sequence>
<dbReference type="AlphaFoldDB" id="A0A9N8ZD96"/>
<dbReference type="EMBL" id="CAJVPJ010000146">
    <property type="protein sequence ID" value="CAG8485811.1"/>
    <property type="molecule type" value="Genomic_DNA"/>
</dbReference>
<evidence type="ECO:0000256" key="1">
    <source>
        <dbReference type="ARBA" id="ARBA00004123"/>
    </source>
</evidence>
<evidence type="ECO:0000313" key="5">
    <source>
        <dbReference type="Proteomes" id="UP000789572"/>
    </source>
</evidence>
<keyword evidence="5" id="KW-1185">Reference proteome</keyword>
<feature type="compositionally biased region" description="Polar residues" evidence="3">
    <location>
        <begin position="25"/>
        <end position="37"/>
    </location>
</feature>
<reference evidence="4" key="1">
    <citation type="submission" date="2021-06" db="EMBL/GenBank/DDBJ databases">
        <authorList>
            <person name="Kallberg Y."/>
            <person name="Tangrot J."/>
            <person name="Rosling A."/>
        </authorList>
    </citation>
    <scope>NUCLEOTIDE SEQUENCE</scope>
    <source>
        <strain evidence="4">IA702</strain>
    </source>
</reference>
<dbReference type="GO" id="GO:0006355">
    <property type="term" value="P:regulation of DNA-templated transcription"/>
    <property type="evidence" value="ECO:0007669"/>
    <property type="project" value="InterPro"/>
</dbReference>
<keyword evidence="2" id="KW-0539">Nucleus</keyword>
<dbReference type="SUPFAM" id="SSF47762">
    <property type="entry name" value="PAH2 domain"/>
    <property type="match status" value="1"/>
</dbReference>
<feature type="region of interest" description="Disordered" evidence="3">
    <location>
        <begin position="314"/>
        <end position="336"/>
    </location>
</feature>
<accession>A0A9N8ZD96</accession>
<evidence type="ECO:0000313" key="4">
    <source>
        <dbReference type="EMBL" id="CAG8485811.1"/>
    </source>
</evidence>
<comment type="subcellular location">
    <subcellularLocation>
        <location evidence="1">Nucleus</location>
    </subcellularLocation>
</comment>
<dbReference type="InterPro" id="IPR036600">
    <property type="entry name" value="PAH_sf"/>
</dbReference>